<reference evidence="2 3" key="1">
    <citation type="submission" date="2024-02" db="EMBL/GenBank/DDBJ databases">
        <title>A novel Wenzhouxiangellaceae bacterium, isolated from coastal sediments.</title>
        <authorList>
            <person name="Du Z.-J."/>
            <person name="Ye Y.-Q."/>
            <person name="Zhang X.-Y."/>
        </authorList>
    </citation>
    <scope>NUCLEOTIDE SEQUENCE [LARGE SCALE GENOMIC DNA]</scope>
    <source>
        <strain evidence="2 3">CH-27</strain>
    </source>
</reference>
<evidence type="ECO:0000313" key="2">
    <source>
        <dbReference type="EMBL" id="MEJ8566282.1"/>
    </source>
</evidence>
<dbReference type="PANTHER" id="PTHR43135">
    <property type="entry name" value="ALPHA-D-RIBOSE 1-METHYLPHOSPHONATE 5-TRIPHOSPHATE DIPHOSPHATASE"/>
    <property type="match status" value="1"/>
</dbReference>
<dbReference type="Gene3D" id="3.20.20.140">
    <property type="entry name" value="Metal-dependent hydrolases"/>
    <property type="match status" value="1"/>
</dbReference>
<dbReference type="InterPro" id="IPR032466">
    <property type="entry name" value="Metal_Hydrolase"/>
</dbReference>
<protein>
    <submittedName>
        <fullName evidence="2">Amidohydrolase family protein</fullName>
    </submittedName>
</protein>
<dbReference type="InterPro" id="IPR011059">
    <property type="entry name" value="Metal-dep_hydrolase_composite"/>
</dbReference>
<name>A0AAW9R6G5_9GAMM</name>
<dbReference type="SUPFAM" id="SSF51556">
    <property type="entry name" value="Metallo-dependent hydrolases"/>
    <property type="match status" value="1"/>
</dbReference>
<dbReference type="PANTHER" id="PTHR43135:SF3">
    <property type="entry name" value="ALPHA-D-RIBOSE 1-METHYLPHOSPHONATE 5-TRIPHOSPHATE DIPHOSPHATASE"/>
    <property type="match status" value="1"/>
</dbReference>
<dbReference type="InterPro" id="IPR057744">
    <property type="entry name" value="OTAase-like"/>
</dbReference>
<feature type="domain" description="Amidohydrolase-related" evidence="1">
    <location>
        <begin position="115"/>
        <end position="460"/>
    </location>
</feature>
<evidence type="ECO:0000259" key="1">
    <source>
        <dbReference type="Pfam" id="PF01979"/>
    </source>
</evidence>
<dbReference type="EMBL" id="JAZHOG010000001">
    <property type="protein sequence ID" value="MEJ8566282.1"/>
    <property type="molecule type" value="Genomic_DNA"/>
</dbReference>
<keyword evidence="3" id="KW-1185">Reference proteome</keyword>
<dbReference type="InterPro" id="IPR006680">
    <property type="entry name" value="Amidohydro-rel"/>
</dbReference>
<dbReference type="Pfam" id="PF01979">
    <property type="entry name" value="Amidohydro_1"/>
    <property type="match status" value="1"/>
</dbReference>
<dbReference type="SUPFAM" id="SSF51338">
    <property type="entry name" value="Composite domain of metallo-dependent hydrolases"/>
    <property type="match status" value="1"/>
</dbReference>
<comment type="caution">
    <text evidence="2">The sequence shown here is derived from an EMBL/GenBank/DDBJ whole genome shotgun (WGS) entry which is preliminary data.</text>
</comment>
<dbReference type="GO" id="GO:0016810">
    <property type="term" value="F:hydrolase activity, acting on carbon-nitrogen (but not peptide) bonds"/>
    <property type="evidence" value="ECO:0007669"/>
    <property type="project" value="InterPro"/>
</dbReference>
<dbReference type="RefSeq" id="WP_354693605.1">
    <property type="nucleotide sequence ID" value="NZ_JAZHOG010000001.1"/>
</dbReference>
<sequence>MGRKPFDARGIGAPLLIYCTDFLPTGGVAIFRYAHKPAIPRQYLLSLMLLLVVGEARALDRLAIVGGHVVDVVRGEITRDAVVVVQGDRIVSVESGAQAVLPDDVEILDATGTWLIPGLMNMHVHLGLKLPGKMSAELANETEAELALRMAAYAREILHAGVTTIRSPGNSWPPRAPGHEDLALSKAIAAGQAVGPRIFSAGEALVITGGHGSVAGQTHNDGPWELTRAARREISAGASWVKIMISGGVATEGGSIAEALMTPDEIRAVVDAAHRFGARVAAHSGSPGATRIAVDAGVDSIEHGYFLDRPVLRAMRRNGTWLVPTIVVSQPGTRPFFEKIGSPDWYLERLESVGRQHWEALETAIAEGVNIALGTDQLPSEPNDGTTATAREAQYYVAAGMTPLQALQSATIEPARMLGADAELGSIGPGKYADIVAVAADPTADIKALRDIRLVVKGGHVFRSELD</sequence>
<dbReference type="Gene3D" id="2.30.40.10">
    <property type="entry name" value="Urease, subunit C, domain 1"/>
    <property type="match status" value="1"/>
</dbReference>
<gene>
    <name evidence="2" type="ORF">V3330_01485</name>
</gene>
<proteinExistence type="predicted"/>
<dbReference type="CDD" id="cd01299">
    <property type="entry name" value="Met_dep_hydrolase_A"/>
    <property type="match status" value="1"/>
</dbReference>
<dbReference type="Proteomes" id="UP001359886">
    <property type="component" value="Unassembled WGS sequence"/>
</dbReference>
<dbReference type="InterPro" id="IPR051781">
    <property type="entry name" value="Metallo-dep_Hydrolase"/>
</dbReference>
<dbReference type="AlphaFoldDB" id="A0AAW9R6G5"/>
<accession>A0AAW9R6G5</accession>
<evidence type="ECO:0000313" key="3">
    <source>
        <dbReference type="Proteomes" id="UP001359886"/>
    </source>
</evidence>
<organism evidence="2 3">
    <name type="scientific">Elongatibacter sediminis</name>
    <dbReference type="NCBI Taxonomy" id="3119006"/>
    <lineage>
        <taxon>Bacteria</taxon>
        <taxon>Pseudomonadati</taxon>
        <taxon>Pseudomonadota</taxon>
        <taxon>Gammaproteobacteria</taxon>
        <taxon>Chromatiales</taxon>
        <taxon>Wenzhouxiangellaceae</taxon>
        <taxon>Elongatibacter</taxon>
    </lineage>
</organism>